<name>A0A4C1V0V7_EUMVA</name>
<dbReference type="PANTHER" id="PTHR43142:SF1">
    <property type="entry name" value="CARBOXYLIC ESTER HYDROLASE"/>
    <property type="match status" value="1"/>
</dbReference>
<dbReference type="OrthoDB" id="3200163at2759"/>
<dbReference type="STRING" id="151549.A0A4C1V0V7"/>
<keyword evidence="3" id="KW-0378">Hydrolase</keyword>
<feature type="domain" description="Carboxylesterase type B" evidence="6">
    <location>
        <begin position="1025"/>
        <end position="1506"/>
    </location>
</feature>
<dbReference type="PROSITE" id="PS00122">
    <property type="entry name" value="CARBOXYLESTERASE_B_1"/>
    <property type="match status" value="3"/>
</dbReference>
<keyword evidence="2" id="KW-0719">Serine esterase</keyword>
<comment type="similarity">
    <text evidence="1">Belongs to the type-B carboxylesterase/lipase family.</text>
</comment>
<dbReference type="InterPro" id="IPR019826">
    <property type="entry name" value="Carboxylesterase_B_AS"/>
</dbReference>
<feature type="domain" description="Carboxylesterase type B" evidence="6">
    <location>
        <begin position="30"/>
        <end position="513"/>
    </location>
</feature>
<evidence type="ECO:0000259" key="6">
    <source>
        <dbReference type="Pfam" id="PF00135"/>
    </source>
</evidence>
<dbReference type="InterPro" id="IPR002018">
    <property type="entry name" value="CarbesteraseB"/>
</dbReference>
<evidence type="ECO:0000256" key="5">
    <source>
        <dbReference type="ARBA" id="ARBA00023180"/>
    </source>
</evidence>
<evidence type="ECO:0000256" key="3">
    <source>
        <dbReference type="ARBA" id="ARBA00022801"/>
    </source>
</evidence>
<evidence type="ECO:0000256" key="4">
    <source>
        <dbReference type="ARBA" id="ARBA00023157"/>
    </source>
</evidence>
<dbReference type="GO" id="GO:0052689">
    <property type="term" value="F:carboxylic ester hydrolase activity"/>
    <property type="evidence" value="ECO:0007669"/>
    <property type="project" value="UniProtKB-KW"/>
</dbReference>
<dbReference type="EMBL" id="BGZK01000249">
    <property type="protein sequence ID" value="GBP31684.1"/>
    <property type="molecule type" value="Genomic_DNA"/>
</dbReference>
<evidence type="ECO:0000256" key="2">
    <source>
        <dbReference type="ARBA" id="ARBA00022487"/>
    </source>
</evidence>
<gene>
    <name evidence="7" type="ORF">EVAR_84130_1</name>
</gene>
<dbReference type="SUPFAM" id="SSF53474">
    <property type="entry name" value="alpha/beta-Hydrolases"/>
    <property type="match status" value="3"/>
</dbReference>
<keyword evidence="8" id="KW-1185">Reference proteome</keyword>
<evidence type="ECO:0000256" key="1">
    <source>
        <dbReference type="ARBA" id="ARBA00005964"/>
    </source>
</evidence>
<dbReference type="Proteomes" id="UP000299102">
    <property type="component" value="Unassembled WGS sequence"/>
</dbReference>
<keyword evidence="4" id="KW-1015">Disulfide bond</keyword>
<protein>
    <submittedName>
        <fullName evidence="7">Esterase FE4</fullName>
    </submittedName>
</protein>
<keyword evidence="5" id="KW-0325">Glycoprotein</keyword>
<proteinExistence type="inferred from homology"/>
<feature type="domain" description="Carboxylesterase type B" evidence="6">
    <location>
        <begin position="539"/>
        <end position="1014"/>
    </location>
</feature>
<comment type="caution">
    <text evidence="7">The sequence shown here is derived from an EMBL/GenBank/DDBJ whole genome shotgun (WGS) entry which is preliminary data.</text>
</comment>
<dbReference type="InterPro" id="IPR029058">
    <property type="entry name" value="AB_hydrolase_fold"/>
</dbReference>
<evidence type="ECO:0000313" key="8">
    <source>
        <dbReference type="Proteomes" id="UP000299102"/>
    </source>
</evidence>
<reference evidence="7 8" key="1">
    <citation type="journal article" date="2019" name="Commun. Biol.">
        <title>The bagworm genome reveals a unique fibroin gene that provides high tensile strength.</title>
        <authorList>
            <person name="Kono N."/>
            <person name="Nakamura H."/>
            <person name="Ohtoshi R."/>
            <person name="Tomita M."/>
            <person name="Numata K."/>
            <person name="Arakawa K."/>
        </authorList>
    </citation>
    <scope>NUCLEOTIDE SEQUENCE [LARGE SCALE GENOMIC DNA]</scope>
</reference>
<accession>A0A4C1V0V7</accession>
<dbReference type="Pfam" id="PF00135">
    <property type="entry name" value="COesterase"/>
    <property type="match status" value="3"/>
</dbReference>
<sequence length="1538" mass="171580">MLLDEIQTRSYGDYKCESLKEQDRDQDQELAQGVVRGHKHATRDIYEFHGIPYATAPTGRDKFKEATPAPRWEGIFDATESRIACPQAAAFELEDCLIINVFVPGNNEDLKPVVVYIHGGAFVLGFGNMGLPYHLVEKDIVAVTFNYRLGVHGFLCLGTESVPGNAGLKDQLIALRWVKNNIEAFGGNPDDITLAGYSAGAASAELLMLSSTTNGLFHKVILESGSAIASWSVNPRALELAQRVAVENGANNVDNITLLEDFYLSLSYQELVSIVPSMDLLFAPCIDNVEVSQQVIVEKLPYEILQAGNYTKLPLLTGYTDAEGLLFYDSREKIMADMNDNFQNALPPNFSSYGAINEEEASQLIRNFYFDEDIVTYDLIRNFTDYLTDSQFSFWIVESAKQHALNAPVYLYEYTYVSSLEELTGRGLGADHCSQTDIILEILTSSEDYSDNDLIVQRRVVDMWANFILFGEPILSGNSALWEPLDVEKMNFLVIDLNIGNDHFPSRERLRFWDKIWLGRSEPVSPCLLSAFGDEILDVTLPQGVVRGHKHATLDIYEFHGIHYATEPTGRDKFKAPLPAPTWEGVFDAVEDFITCPQPPSFQSEQCLRVNVFVPGSRQEGTLKSVFVIIHGGAFVNGFGNGLLPHHVVERDVMVVTFNYRLGPHGFLCLNTENIPGNAGLKDQLAALKWVKQNIQAFGGDPDDITLGGYSAGAASAEIMMLSPAADGLFHKVILESGSGIGSWAVNPNGPEFAKNIAIANGASDVDAITNLENFYLSLSYQELLSLVSPGQLLFTPCVDIDIDNNEVIVKELPYKNLVSGNYNKLPLLTGYTDAEGLLFYGSRETLMAQMNEDFKNTLPPNFDSYAAINDEEAVEMLKDFYFDVEVIDYDSIRNFTDYYTDGQFSYWVVESARQNALNSAPVYLYEYTYVTSEAELTGPGLGATHCAHTELIFISFRTSENYTERDLIVQDRLVTMWSNFVKFGEPVPQGSADYWEPLDAERMNYLVIGFELENKTFPTPERVVRGHKHDSRDLYEFLGIPYAVAPTGRDKFKEPLSAPNLEGVFDAVEKMTMCPQAGSFQTEDCLKINVFVPGNRDGHKSVVVYIHGGAFAVGFGNMMLPYTLVERDIIAVTFNYRLGAHGFLCLNTETAPGNAGLKDQLAALKWVKQNIEAFGGNPEDITVAGYSAGASSAELLMLSPAAEGLFHKVILESASAITSMGLNPNALEFAMKVAEQNGVNNVENVTHLEEFYLSLSYQELTTLVPPLDLSSLFCPCIEVSEGNDNAIVTELPYNILIKGNYPILPLLTGYTDAEGLFLYDAREALMAQMNEDFTNTLPPNFSSYSELDEEEAAELIRSFYFDVDVITYGDIRNFTDYYTDSLFSYWVIESAKQNALHSAPVYLYEYTYVTSEEEVSGPGLGADHCAQTMIILESISSPANYSENDLIVQNRLVNMWSNFIKYGVPVPQGDSDYWEPLDPERMNHLVIDLNLENKSFPKPERVQFWDKIWFGRNGSGATHNFYFYTYLLAFTFTFMFT</sequence>
<dbReference type="Gene3D" id="3.40.50.1820">
    <property type="entry name" value="alpha/beta hydrolase"/>
    <property type="match status" value="3"/>
</dbReference>
<evidence type="ECO:0000313" key="7">
    <source>
        <dbReference type="EMBL" id="GBP31684.1"/>
    </source>
</evidence>
<dbReference type="PANTHER" id="PTHR43142">
    <property type="entry name" value="CARBOXYLIC ESTER HYDROLASE"/>
    <property type="match status" value="1"/>
</dbReference>
<organism evidence="7 8">
    <name type="scientific">Eumeta variegata</name>
    <name type="common">Bagworm moth</name>
    <name type="synonym">Eumeta japonica</name>
    <dbReference type="NCBI Taxonomy" id="151549"/>
    <lineage>
        <taxon>Eukaryota</taxon>
        <taxon>Metazoa</taxon>
        <taxon>Ecdysozoa</taxon>
        <taxon>Arthropoda</taxon>
        <taxon>Hexapoda</taxon>
        <taxon>Insecta</taxon>
        <taxon>Pterygota</taxon>
        <taxon>Neoptera</taxon>
        <taxon>Endopterygota</taxon>
        <taxon>Lepidoptera</taxon>
        <taxon>Glossata</taxon>
        <taxon>Ditrysia</taxon>
        <taxon>Tineoidea</taxon>
        <taxon>Psychidae</taxon>
        <taxon>Oiketicinae</taxon>
        <taxon>Eumeta</taxon>
    </lineage>
</organism>